<dbReference type="Pfam" id="PF00041">
    <property type="entry name" value="fn3"/>
    <property type="match status" value="2"/>
</dbReference>
<evidence type="ECO:0000256" key="1">
    <source>
        <dbReference type="ARBA" id="ARBA00022737"/>
    </source>
</evidence>
<feature type="domain" description="Fibronectin type-III" evidence="4">
    <location>
        <begin position="103"/>
        <end position="196"/>
    </location>
</feature>
<gene>
    <name evidence="5" type="ORF">GBAR_LOCUS26640</name>
</gene>
<dbReference type="EMBL" id="CASHTH010003718">
    <property type="protein sequence ID" value="CAI8048272.1"/>
    <property type="molecule type" value="Genomic_DNA"/>
</dbReference>
<dbReference type="SMART" id="SM00060">
    <property type="entry name" value="FN3"/>
    <property type="match status" value="2"/>
</dbReference>
<dbReference type="SUPFAM" id="SSF49265">
    <property type="entry name" value="Fibronectin type III"/>
    <property type="match status" value="1"/>
</dbReference>
<dbReference type="Proteomes" id="UP001174909">
    <property type="component" value="Unassembled WGS sequence"/>
</dbReference>
<dbReference type="PROSITE" id="PS50853">
    <property type="entry name" value="FN3"/>
    <property type="match status" value="2"/>
</dbReference>
<feature type="compositionally biased region" description="Pro residues" evidence="2">
    <location>
        <begin position="470"/>
        <end position="481"/>
    </location>
</feature>
<dbReference type="AlphaFoldDB" id="A0AA35THX1"/>
<protein>
    <submittedName>
        <fullName evidence="5">Netrin receptor DCC</fullName>
    </submittedName>
</protein>
<evidence type="ECO:0000313" key="6">
    <source>
        <dbReference type="Proteomes" id="UP001174909"/>
    </source>
</evidence>
<keyword evidence="3" id="KW-0472">Membrane</keyword>
<keyword evidence="3" id="KW-0812">Transmembrane</keyword>
<reference evidence="5" key="1">
    <citation type="submission" date="2023-03" db="EMBL/GenBank/DDBJ databases">
        <authorList>
            <person name="Steffen K."/>
            <person name="Cardenas P."/>
        </authorList>
    </citation>
    <scope>NUCLEOTIDE SEQUENCE</scope>
</reference>
<evidence type="ECO:0000256" key="3">
    <source>
        <dbReference type="SAM" id="Phobius"/>
    </source>
</evidence>
<feature type="domain" description="Fibronectin type-III" evidence="4">
    <location>
        <begin position="7"/>
        <end position="101"/>
    </location>
</feature>
<feature type="transmembrane region" description="Helical" evidence="3">
    <location>
        <begin position="370"/>
        <end position="396"/>
    </location>
</feature>
<comment type="caution">
    <text evidence="5">The sequence shown here is derived from an EMBL/GenBank/DDBJ whole genome shotgun (WGS) entry which is preliminary data.</text>
</comment>
<proteinExistence type="predicted"/>
<dbReference type="CDD" id="cd00063">
    <property type="entry name" value="FN3"/>
    <property type="match status" value="2"/>
</dbReference>
<feature type="region of interest" description="Disordered" evidence="2">
    <location>
        <begin position="459"/>
        <end position="496"/>
    </location>
</feature>
<name>A0AA35THX1_GEOBA</name>
<keyword evidence="1" id="KW-0677">Repeat</keyword>
<dbReference type="InterPro" id="IPR003961">
    <property type="entry name" value="FN3_dom"/>
</dbReference>
<dbReference type="InterPro" id="IPR050991">
    <property type="entry name" value="ECM_Regulatory_Proteins"/>
</dbReference>
<evidence type="ECO:0000259" key="4">
    <source>
        <dbReference type="PROSITE" id="PS50853"/>
    </source>
</evidence>
<feature type="compositionally biased region" description="Low complexity" evidence="2">
    <location>
        <begin position="459"/>
        <end position="469"/>
    </location>
</feature>
<accession>A0AA35THX1</accession>
<evidence type="ECO:0000313" key="5">
    <source>
        <dbReference type="EMBL" id="CAI8048272.1"/>
    </source>
</evidence>
<evidence type="ECO:0000256" key="2">
    <source>
        <dbReference type="SAM" id="MobiDB-lite"/>
    </source>
</evidence>
<dbReference type="InterPro" id="IPR013783">
    <property type="entry name" value="Ig-like_fold"/>
</dbReference>
<feature type="non-terminal residue" evidence="5">
    <location>
        <position position="496"/>
    </location>
</feature>
<feature type="compositionally biased region" description="Low complexity" evidence="2">
    <location>
        <begin position="331"/>
        <end position="354"/>
    </location>
</feature>
<keyword evidence="6" id="KW-1185">Reference proteome</keyword>
<dbReference type="InterPro" id="IPR036116">
    <property type="entry name" value="FN3_sf"/>
</dbReference>
<dbReference type="PANTHER" id="PTHR46708:SF2">
    <property type="entry name" value="FIBRONECTIN TYPE-III DOMAIN-CONTAINING PROTEIN"/>
    <property type="match status" value="1"/>
</dbReference>
<keyword evidence="3" id="KW-1133">Transmembrane helix</keyword>
<dbReference type="Gene3D" id="2.60.40.10">
    <property type="entry name" value="Immunoglobulins"/>
    <property type="match status" value="2"/>
</dbReference>
<dbReference type="PANTHER" id="PTHR46708">
    <property type="entry name" value="TENASCIN"/>
    <property type="match status" value="1"/>
</dbReference>
<sequence length="496" mass="53036">TDAVAYPVEAFEVRSTSDTSLTFSWRQPSIGAHLTTGYNLTCVPLLSGIPSPQSLPLLAPTRSSATLSGFFSGVRYNCSISTISQRGSSLPVSLTLYTNETAPSGSPKIEVVPGEREVVFSWSPPPLTERNGVITSYTLSCSPSPSSLPHSPTSQSGPQTVAGFSPNTHYSCSLVASNTQGSGPPANTSFTTQQDYSFFQLRLGKVPYFLFEEIVSFFPMFCSFYKTLLSLSQSSERSLKLEHITAAVVKELKSSCSECGPEMIDNQLFVCYLESPSFLMYRARLEGTSETDSGSLVSLIEAWVRGGGASLILTGVLMTLDSHCSVAISSLSQPPQCSPSSTPTATSSPSTDMPPVERSSDEEPAQVYDAIIGGIVAVVLIVAITIAVITIVFLVLKERRGGASLRSSNEASAVTESGVIHTSTNTAYGKVEREQEYELVDFSHGEPPPPPAELEEIYEVPLSSASAPSQPLPLILPPPIPETEEDTLYDAIPENQ</sequence>
<feature type="region of interest" description="Disordered" evidence="2">
    <location>
        <begin position="331"/>
        <end position="362"/>
    </location>
</feature>
<organism evidence="5 6">
    <name type="scientific">Geodia barretti</name>
    <name type="common">Barrett's horny sponge</name>
    <dbReference type="NCBI Taxonomy" id="519541"/>
    <lineage>
        <taxon>Eukaryota</taxon>
        <taxon>Metazoa</taxon>
        <taxon>Porifera</taxon>
        <taxon>Demospongiae</taxon>
        <taxon>Heteroscleromorpha</taxon>
        <taxon>Tetractinellida</taxon>
        <taxon>Astrophorina</taxon>
        <taxon>Geodiidae</taxon>
        <taxon>Geodia</taxon>
    </lineage>
</organism>
<keyword evidence="5" id="KW-0675">Receptor</keyword>